<evidence type="ECO:0000256" key="10">
    <source>
        <dbReference type="SAM" id="Phobius"/>
    </source>
</evidence>
<reference evidence="13 14" key="1">
    <citation type="submission" date="2018-11" db="EMBL/GenBank/DDBJ databases">
        <authorList>
            <consortium name="Pathogen Informatics"/>
        </authorList>
    </citation>
    <scope>NUCLEOTIDE SEQUENCE [LARGE SCALE GENOMIC DNA]</scope>
    <source>
        <strain evidence="13 14">Zambia</strain>
    </source>
</reference>
<dbReference type="Pfam" id="PF06148">
    <property type="entry name" value="COG2_N"/>
    <property type="match status" value="1"/>
</dbReference>
<accession>A0A3P8DT24</accession>
<evidence type="ECO:0000256" key="4">
    <source>
        <dbReference type="ARBA" id="ARBA00022448"/>
    </source>
</evidence>
<gene>
    <name evidence="13" type="ORF">SMRZ_LOCUS20782</name>
</gene>
<evidence type="ECO:0000313" key="13">
    <source>
        <dbReference type="EMBL" id="VDP37128.1"/>
    </source>
</evidence>
<dbReference type="GO" id="GO:0017119">
    <property type="term" value="C:Golgi transport complex"/>
    <property type="evidence" value="ECO:0007669"/>
    <property type="project" value="TreeGrafter"/>
</dbReference>
<dbReference type="PANTHER" id="PTHR12961:SF0">
    <property type="entry name" value="CONSERVED OLIGOMERIC GOLGI COMPLEX SUBUNIT 2"/>
    <property type="match status" value="1"/>
</dbReference>
<protein>
    <recommendedName>
        <fullName evidence="3">Conserved oligomeric Golgi complex subunit 2</fullName>
    </recommendedName>
    <alternativeName>
        <fullName evidence="8">Component of oligomeric Golgi complex 2</fullName>
    </alternativeName>
</protein>
<keyword evidence="6" id="KW-0333">Golgi apparatus</keyword>
<dbReference type="GO" id="GO:0007030">
    <property type="term" value="P:Golgi organization"/>
    <property type="evidence" value="ECO:0007669"/>
    <property type="project" value="InterPro"/>
</dbReference>
<keyword evidence="10" id="KW-1133">Transmembrane helix</keyword>
<proteinExistence type="inferred from homology"/>
<dbReference type="GO" id="GO:0000139">
    <property type="term" value="C:Golgi membrane"/>
    <property type="evidence" value="ECO:0007669"/>
    <property type="project" value="UniProtKB-SubCell"/>
</dbReference>
<evidence type="ECO:0000256" key="8">
    <source>
        <dbReference type="ARBA" id="ARBA00031344"/>
    </source>
</evidence>
<evidence type="ECO:0000259" key="11">
    <source>
        <dbReference type="Pfam" id="PF06148"/>
    </source>
</evidence>
<feature type="domain" description="Conserved oligomeric Golgi complex subunit 2 N-terminal" evidence="11">
    <location>
        <begin position="4"/>
        <end position="71"/>
    </location>
</feature>
<dbReference type="InterPro" id="IPR024603">
    <property type="entry name" value="COG_complex_COG2_C"/>
</dbReference>
<dbReference type="GO" id="GO:0015031">
    <property type="term" value="P:protein transport"/>
    <property type="evidence" value="ECO:0007669"/>
    <property type="project" value="UniProtKB-KW"/>
</dbReference>
<keyword evidence="10" id="KW-0812">Transmembrane</keyword>
<feature type="region of interest" description="Disordered" evidence="9">
    <location>
        <begin position="134"/>
        <end position="175"/>
    </location>
</feature>
<evidence type="ECO:0000256" key="3">
    <source>
        <dbReference type="ARBA" id="ARBA00020977"/>
    </source>
</evidence>
<dbReference type="Proteomes" id="UP000277204">
    <property type="component" value="Unassembled WGS sequence"/>
</dbReference>
<comment type="subcellular location">
    <subcellularLocation>
        <location evidence="1">Golgi apparatus membrane</location>
        <topology evidence="1">Peripheral membrane protein</topology>
    </subcellularLocation>
</comment>
<evidence type="ECO:0000256" key="1">
    <source>
        <dbReference type="ARBA" id="ARBA00004395"/>
    </source>
</evidence>
<organism evidence="13 14">
    <name type="scientific">Schistosoma margrebowiei</name>
    <dbReference type="NCBI Taxonomy" id="48269"/>
    <lineage>
        <taxon>Eukaryota</taxon>
        <taxon>Metazoa</taxon>
        <taxon>Spiralia</taxon>
        <taxon>Lophotrochozoa</taxon>
        <taxon>Platyhelminthes</taxon>
        <taxon>Trematoda</taxon>
        <taxon>Digenea</taxon>
        <taxon>Strigeidida</taxon>
        <taxon>Schistosomatoidea</taxon>
        <taxon>Schistosomatidae</taxon>
        <taxon>Schistosoma</taxon>
    </lineage>
</organism>
<keyword evidence="4" id="KW-0813">Transport</keyword>
<evidence type="ECO:0000256" key="7">
    <source>
        <dbReference type="ARBA" id="ARBA00023136"/>
    </source>
</evidence>
<feature type="domain" description="COG complex component COG2 C-terminal" evidence="12">
    <location>
        <begin position="458"/>
        <end position="776"/>
    </location>
</feature>
<evidence type="ECO:0000256" key="9">
    <source>
        <dbReference type="SAM" id="MobiDB-lite"/>
    </source>
</evidence>
<keyword evidence="5" id="KW-0653">Protein transport</keyword>
<feature type="transmembrane region" description="Helical" evidence="10">
    <location>
        <begin position="788"/>
        <end position="806"/>
    </location>
</feature>
<comment type="similarity">
    <text evidence="2">Belongs to the COG2 family.</text>
</comment>
<dbReference type="EMBL" id="UZAI01018448">
    <property type="protein sequence ID" value="VDP37128.1"/>
    <property type="molecule type" value="Genomic_DNA"/>
</dbReference>
<evidence type="ECO:0000256" key="6">
    <source>
        <dbReference type="ARBA" id="ARBA00023034"/>
    </source>
</evidence>
<keyword evidence="14" id="KW-1185">Reference proteome</keyword>
<dbReference type="Pfam" id="PF12022">
    <property type="entry name" value="COG2_C"/>
    <property type="match status" value="1"/>
</dbReference>
<evidence type="ECO:0000256" key="2">
    <source>
        <dbReference type="ARBA" id="ARBA00007603"/>
    </source>
</evidence>
<keyword evidence="7 10" id="KW-0472">Membrane</keyword>
<name>A0A3P8DT24_9TREM</name>
<dbReference type="PANTHER" id="PTHR12961">
    <property type="entry name" value="CONSERVED OLIGOMERIC GOLGI COMPLEX COMPONENT 2"/>
    <property type="match status" value="1"/>
</dbReference>
<dbReference type="GO" id="GO:0006891">
    <property type="term" value="P:intra-Golgi vesicle-mediated transport"/>
    <property type="evidence" value="ECO:0007669"/>
    <property type="project" value="TreeGrafter"/>
</dbReference>
<evidence type="ECO:0000256" key="5">
    <source>
        <dbReference type="ARBA" id="ARBA00022927"/>
    </source>
</evidence>
<dbReference type="AlphaFoldDB" id="A0A3P8DT24"/>
<dbReference type="InterPro" id="IPR024602">
    <property type="entry name" value="COG_su2_N"/>
</dbReference>
<evidence type="ECO:0000313" key="14">
    <source>
        <dbReference type="Proteomes" id="UP000277204"/>
    </source>
</evidence>
<sequence>MKIFLQDDFKPDDFILEQHCRGISLEKLRDDLLQYSNILKSSLIELINQDYADFVSLSTNLVGLDKSIDTIVTPLKQLQSYVSSVLDELESTDQELSAKLKSLQHIKNEKDYADSLFTLDACVSRLERWLTQSNQPSVNKEQTNDQLHHKSNNIMLGDSDNNENEASKDIDNDGDENELDIWPPEFYADCSLHEDIGQRMDRIANEYIKLQFFNKKCRGHPILNSLKPRINWITINLQEQLEIRLKESFDACCLTVINTNADCTIPKHSIEQLRRVISTYLAIDKLSDLLILYRKFVLHDQLSQVCYDWPTLYLYYFDLIKELDLFIFLHHCDMVNSFITVGDNETKHFRPIFTPRPELTHAGSDTAIAAETLNSMYTRALKVLDSQIYYVKEQIIKCSPEGSEPLSDFDCLVGGFWPETIDLICNNLPEIFSPGHPDRFYSVSYFHFDLYFSYFCLIEVTEVVICQLNRCWEEGIYLDKLIHRFWKLTLQILSRYSSFIDEQIKSVQENNATASQSSDSILLTKSTDYFPELLIYFFVDCLRLVDYVRLELKGEILTRLKQRLVAQTMDYDSNDDTVNYETILSECLEQSCERLIASISSIMDLIVQKIQVRCQILRIKIKSCYFHKHELKFSTIHIFTVLIYQNCSNSIRQVLDIPRQYRWTNREFPSNASLYVSNIIHPLMKLDGLGLRLSQSVPNAQPFLSTLIKKCITTVTHDYTAQLSEVSTSVRKMEDSIRRLREVRRSSQISNQPQSVNGSSGFHSDDKIRHQLYLDAKAYIDEVSNVTLLRGFLFTIFSTYLVFIIMC</sequence>
<evidence type="ECO:0000259" key="12">
    <source>
        <dbReference type="Pfam" id="PF12022"/>
    </source>
</evidence>
<dbReference type="InterPro" id="IPR009316">
    <property type="entry name" value="COG2"/>
</dbReference>